<dbReference type="Pfam" id="PF01135">
    <property type="entry name" value="PCMT"/>
    <property type="match status" value="1"/>
</dbReference>
<dbReference type="GO" id="GO:0009236">
    <property type="term" value="P:cobalamin biosynthetic process"/>
    <property type="evidence" value="ECO:0007669"/>
    <property type="project" value="UniProtKB-UniPathway"/>
</dbReference>
<dbReference type="Pfam" id="PF00590">
    <property type="entry name" value="TP_methylase"/>
    <property type="match status" value="1"/>
</dbReference>
<dbReference type="NCBIfam" id="TIGR02467">
    <property type="entry name" value="CbiE"/>
    <property type="match status" value="1"/>
</dbReference>
<keyword evidence="3" id="KW-0489">Methyltransferase</keyword>
<dbReference type="InterPro" id="IPR012818">
    <property type="entry name" value="CbiE"/>
</dbReference>
<dbReference type="AlphaFoldDB" id="A0A0X8JS28"/>
<sequence length="476" mass="51624">MIHVVGLGLNAKHPGPEAERIIRKAALVGGGRRLLERLDIPVERRLPFTTAADFAARLKTAARACVVADGDPLLFGIGTTLLRYFPAAELTFHPNVSAMQAACARFGLPWHDCRAVSLHGRDDPAPLFAALTHVNLVAAYTGPGSGPGEIARLALHRGVTGWRMHVAEVLGQPAERLATLSLDEAAGRTWQEPNMVLLERMASPSLPLCLGLQGTGLAHQDGLMTKLPVRATALSLLRLEPGGVLWDLGAGSGAVSLEAARLMTSGRIVSVERKPERFEDIRLNIVRTGAWMVEAVLDTVENFLDGASDQNPDRIFLGGGVTSDVLERCRERLAPGGRLVATAVLLSTLDILRHGLERPGWDFAIHQLMHQVSVPLGGICVWCRTIRSFWWKRASRRRELSLVAAFTRVAERNGMKGRQSHVFSTLKGGPAIDVICIVHVDDLGSPENHADEILHEPELARVVLIGHGLAIDIHRV</sequence>
<dbReference type="GO" id="GO:0032259">
    <property type="term" value="P:methylation"/>
    <property type="evidence" value="ECO:0007669"/>
    <property type="project" value="UniProtKB-KW"/>
</dbReference>
<evidence type="ECO:0000256" key="1">
    <source>
        <dbReference type="ARBA" id="ARBA00004953"/>
    </source>
</evidence>
<dbReference type="InterPro" id="IPR014776">
    <property type="entry name" value="4pyrrole_Mease_sub2"/>
</dbReference>
<gene>
    <name evidence="7" type="ORF">AXF15_12560</name>
</gene>
<organism evidence="7 8">
    <name type="scientific">Desulfomicrobium orale DSM 12838</name>
    <dbReference type="NCBI Taxonomy" id="888061"/>
    <lineage>
        <taxon>Bacteria</taxon>
        <taxon>Pseudomonadati</taxon>
        <taxon>Thermodesulfobacteriota</taxon>
        <taxon>Desulfovibrionia</taxon>
        <taxon>Desulfovibrionales</taxon>
        <taxon>Desulfomicrobiaceae</taxon>
        <taxon>Desulfomicrobium</taxon>
    </lineage>
</organism>
<feature type="domain" description="Tetrapyrrole methylase" evidence="6">
    <location>
        <begin position="1"/>
        <end position="185"/>
    </location>
</feature>
<dbReference type="InterPro" id="IPR014008">
    <property type="entry name" value="Cbl_synth_MTase_CbiT"/>
</dbReference>
<evidence type="ECO:0000256" key="4">
    <source>
        <dbReference type="ARBA" id="ARBA00022679"/>
    </source>
</evidence>
<evidence type="ECO:0000259" key="6">
    <source>
        <dbReference type="Pfam" id="PF00590"/>
    </source>
</evidence>
<dbReference type="PANTHER" id="PTHR43182:SF1">
    <property type="entry name" value="COBALT-PRECORRIN-7 C(5)-METHYLTRANSFERASE"/>
    <property type="match status" value="1"/>
</dbReference>
<dbReference type="PANTHER" id="PTHR43182">
    <property type="entry name" value="COBALT-PRECORRIN-6B C(15)-METHYLTRANSFERASE (DECARBOXYLATING)"/>
    <property type="match status" value="1"/>
</dbReference>
<keyword evidence="2" id="KW-0169">Cobalamin biosynthesis</keyword>
<dbReference type="KEGG" id="doa:AXF15_12560"/>
<dbReference type="InterPro" id="IPR014777">
    <property type="entry name" value="4pyrrole_Mease_sub1"/>
</dbReference>
<evidence type="ECO:0000256" key="5">
    <source>
        <dbReference type="ARBA" id="ARBA00022691"/>
    </source>
</evidence>
<proteinExistence type="predicted"/>
<reference evidence="8" key="1">
    <citation type="submission" date="2016-02" db="EMBL/GenBank/DDBJ databases">
        <authorList>
            <person name="Holder M.E."/>
            <person name="Ajami N.J."/>
            <person name="Petrosino J.F."/>
        </authorList>
    </citation>
    <scope>NUCLEOTIDE SEQUENCE [LARGE SCALE GENOMIC DNA]</scope>
    <source>
        <strain evidence="8">DSM 12838</strain>
    </source>
</reference>
<dbReference type="OrthoDB" id="9787825at2"/>
<keyword evidence="5" id="KW-0949">S-adenosyl-L-methionine</keyword>
<evidence type="ECO:0000313" key="7">
    <source>
        <dbReference type="EMBL" id="AMD93848.1"/>
    </source>
</evidence>
<dbReference type="Proteomes" id="UP000063964">
    <property type="component" value="Chromosome"/>
</dbReference>
<dbReference type="STRING" id="888061.AXF15_12560"/>
<dbReference type="InterPro" id="IPR035996">
    <property type="entry name" value="4pyrrol_Methylase_sf"/>
</dbReference>
<dbReference type="CDD" id="cd11644">
    <property type="entry name" value="Precorrin-6Y-MT"/>
    <property type="match status" value="1"/>
</dbReference>
<dbReference type="SUPFAM" id="SSF53335">
    <property type="entry name" value="S-adenosyl-L-methionine-dependent methyltransferases"/>
    <property type="match status" value="1"/>
</dbReference>
<dbReference type="GO" id="GO:0008276">
    <property type="term" value="F:protein methyltransferase activity"/>
    <property type="evidence" value="ECO:0007669"/>
    <property type="project" value="InterPro"/>
</dbReference>
<evidence type="ECO:0000256" key="3">
    <source>
        <dbReference type="ARBA" id="ARBA00022603"/>
    </source>
</evidence>
<dbReference type="SUPFAM" id="SSF53790">
    <property type="entry name" value="Tetrapyrrole methylase"/>
    <property type="match status" value="1"/>
</dbReference>
<name>A0A0X8JS28_9BACT</name>
<dbReference type="InterPro" id="IPR050714">
    <property type="entry name" value="Cobalamin_biosynth_MTase"/>
</dbReference>
<dbReference type="Gene3D" id="3.40.50.150">
    <property type="entry name" value="Vaccinia Virus protein VP39"/>
    <property type="match status" value="1"/>
</dbReference>
<accession>A0A0X8JS28</accession>
<dbReference type="CDD" id="cd02440">
    <property type="entry name" value="AdoMet_MTases"/>
    <property type="match status" value="1"/>
</dbReference>
<dbReference type="EMBL" id="CP014230">
    <property type="protein sequence ID" value="AMD93848.1"/>
    <property type="molecule type" value="Genomic_DNA"/>
</dbReference>
<dbReference type="UniPathway" id="UPA00148"/>
<keyword evidence="4" id="KW-0808">Transferase</keyword>
<evidence type="ECO:0000313" key="8">
    <source>
        <dbReference type="Proteomes" id="UP000063964"/>
    </source>
</evidence>
<dbReference type="Gene3D" id="3.30.950.10">
    <property type="entry name" value="Methyltransferase, Cobalt-precorrin-4 Transmethylase, Domain 2"/>
    <property type="match status" value="1"/>
</dbReference>
<dbReference type="InterPro" id="IPR029063">
    <property type="entry name" value="SAM-dependent_MTases_sf"/>
</dbReference>
<dbReference type="RefSeq" id="WP_066608175.1">
    <property type="nucleotide sequence ID" value="NZ_CP014230.1"/>
</dbReference>
<protein>
    <recommendedName>
        <fullName evidence="6">Tetrapyrrole methylase domain-containing protein</fullName>
    </recommendedName>
</protein>
<dbReference type="NCBIfam" id="TIGR02469">
    <property type="entry name" value="CbiT"/>
    <property type="match status" value="1"/>
</dbReference>
<comment type="pathway">
    <text evidence="1">Cofactor biosynthesis; adenosylcobalamin biosynthesis.</text>
</comment>
<keyword evidence="8" id="KW-1185">Reference proteome</keyword>
<dbReference type="Gene3D" id="3.40.1010.10">
    <property type="entry name" value="Cobalt-precorrin-4 Transmethylase, Domain 1"/>
    <property type="match status" value="1"/>
</dbReference>
<dbReference type="InterPro" id="IPR000878">
    <property type="entry name" value="4pyrrol_Mease"/>
</dbReference>
<evidence type="ECO:0000256" key="2">
    <source>
        <dbReference type="ARBA" id="ARBA00022573"/>
    </source>
</evidence>